<keyword evidence="6" id="KW-1185">Reference proteome</keyword>
<evidence type="ECO:0000256" key="2">
    <source>
        <dbReference type="SAM" id="MobiDB-lite"/>
    </source>
</evidence>
<dbReference type="SUPFAM" id="SSF53850">
    <property type="entry name" value="Periplasmic binding protein-like II"/>
    <property type="match status" value="1"/>
</dbReference>
<evidence type="ECO:0000256" key="3">
    <source>
        <dbReference type="SAM" id="SignalP"/>
    </source>
</evidence>
<dbReference type="PROSITE" id="PS51257">
    <property type="entry name" value="PROKAR_LIPOPROTEIN"/>
    <property type="match status" value="1"/>
</dbReference>
<feature type="compositionally biased region" description="Low complexity" evidence="2">
    <location>
        <begin position="58"/>
        <end position="71"/>
    </location>
</feature>
<dbReference type="InterPro" id="IPR001638">
    <property type="entry name" value="Solute-binding_3/MltF_N"/>
</dbReference>
<dbReference type="Gene3D" id="3.40.190.10">
    <property type="entry name" value="Periplasmic binding protein-like II"/>
    <property type="match status" value="2"/>
</dbReference>
<sequence length="304" mass="32573">MRHHRTRSTLATLTLLGAGLGLTGCALSEDGPGLDAGPAADAGHAEEEADGAADHGEATAAPGEESASAAPDTMAQVLDSGVLRVCSTGDYRPYTYLDPETGEWSGIDVTMAQDLADHLGVEVEMVQTTWGDLITDLDAGCDLAAGGISFNTDRAQQVFFTQPTVQDGKAPITRCDDVEQYQTIEDINTAGVRVITPVGGTNEAFAEENFPDAEITKWDDNNTIFDQIIAGDADVMVTDASETKWVAHTEDELCAVNPDEPFTFFQNGYLLPHGDVAWQQLVNVWLDIALQDGTYQEAEEPWFG</sequence>
<dbReference type="PANTHER" id="PTHR35936">
    <property type="entry name" value="MEMBRANE-BOUND LYTIC MUREIN TRANSGLYCOSYLASE F"/>
    <property type="match status" value="1"/>
</dbReference>
<feature type="domain" description="Solute-binding protein family 3/N-terminal" evidence="4">
    <location>
        <begin position="82"/>
        <end position="304"/>
    </location>
</feature>
<keyword evidence="1 3" id="KW-0732">Signal</keyword>
<name>A0A542YTW7_9MICO</name>
<protein>
    <submittedName>
        <fullName evidence="5">Cyclohexadienyl dehydratase</fullName>
    </submittedName>
</protein>
<evidence type="ECO:0000256" key="1">
    <source>
        <dbReference type="ARBA" id="ARBA00022729"/>
    </source>
</evidence>
<dbReference type="Pfam" id="PF00497">
    <property type="entry name" value="SBP_bac_3"/>
    <property type="match status" value="1"/>
</dbReference>
<evidence type="ECO:0000313" key="5">
    <source>
        <dbReference type="EMBL" id="TQL51501.1"/>
    </source>
</evidence>
<dbReference type="RefSeq" id="WP_228393201.1">
    <property type="nucleotide sequence ID" value="NZ_BAAAIK010000011.1"/>
</dbReference>
<dbReference type="EMBL" id="VFOP01000001">
    <property type="protein sequence ID" value="TQL51501.1"/>
    <property type="molecule type" value="Genomic_DNA"/>
</dbReference>
<accession>A0A542YTW7</accession>
<dbReference type="Proteomes" id="UP000319516">
    <property type="component" value="Unassembled WGS sequence"/>
</dbReference>
<reference evidence="5 6" key="1">
    <citation type="submission" date="2019-06" db="EMBL/GenBank/DDBJ databases">
        <title>Sequencing the genomes of 1000 actinobacteria strains.</title>
        <authorList>
            <person name="Klenk H.-P."/>
        </authorList>
    </citation>
    <scope>NUCLEOTIDE SEQUENCE [LARGE SCALE GENOMIC DNA]</scope>
    <source>
        <strain evidence="5 6">DSM 12335</strain>
    </source>
</reference>
<feature type="compositionally biased region" description="Low complexity" evidence="2">
    <location>
        <begin position="33"/>
        <end position="42"/>
    </location>
</feature>
<comment type="caution">
    <text evidence="5">The sequence shown here is derived from an EMBL/GenBank/DDBJ whole genome shotgun (WGS) entry which is preliminary data.</text>
</comment>
<dbReference type="AlphaFoldDB" id="A0A542YTW7"/>
<feature type="signal peptide" evidence="3">
    <location>
        <begin position="1"/>
        <end position="28"/>
    </location>
</feature>
<dbReference type="SMART" id="SM00062">
    <property type="entry name" value="PBPb"/>
    <property type="match status" value="1"/>
</dbReference>
<evidence type="ECO:0000259" key="4">
    <source>
        <dbReference type="SMART" id="SM00062"/>
    </source>
</evidence>
<dbReference type="PANTHER" id="PTHR35936:SF19">
    <property type="entry name" value="AMINO-ACID-BINDING PROTEIN YXEM-RELATED"/>
    <property type="match status" value="1"/>
</dbReference>
<gene>
    <name evidence="5" type="ORF">FB467_2647</name>
</gene>
<proteinExistence type="predicted"/>
<evidence type="ECO:0000313" key="6">
    <source>
        <dbReference type="Proteomes" id="UP000319516"/>
    </source>
</evidence>
<organism evidence="5 6">
    <name type="scientific">Ornithinicoccus hortensis</name>
    <dbReference type="NCBI Taxonomy" id="82346"/>
    <lineage>
        <taxon>Bacteria</taxon>
        <taxon>Bacillati</taxon>
        <taxon>Actinomycetota</taxon>
        <taxon>Actinomycetes</taxon>
        <taxon>Micrococcales</taxon>
        <taxon>Intrasporangiaceae</taxon>
        <taxon>Ornithinicoccus</taxon>
    </lineage>
</organism>
<feature type="region of interest" description="Disordered" evidence="2">
    <location>
        <begin position="33"/>
        <end position="71"/>
    </location>
</feature>
<feature type="chain" id="PRO_5021992556" evidence="3">
    <location>
        <begin position="29"/>
        <end position="304"/>
    </location>
</feature>